<dbReference type="EMBL" id="BLAY01000008">
    <property type="protein sequence ID" value="GET36101.1"/>
    <property type="molecule type" value="Genomic_DNA"/>
</dbReference>
<evidence type="ECO:0000313" key="5">
    <source>
        <dbReference type="EMBL" id="GET36101.1"/>
    </source>
</evidence>
<feature type="signal peptide" evidence="2">
    <location>
        <begin position="1"/>
        <end position="26"/>
    </location>
</feature>
<dbReference type="GO" id="GO:0016020">
    <property type="term" value="C:membrane"/>
    <property type="evidence" value="ECO:0007669"/>
    <property type="project" value="InterPro"/>
</dbReference>
<sequence>MTPISKLFSSVFCLLFLAGKTPKVLAQPTADALIGQVTSVSQLEDIQPTDWAFQALQSLVERYGVIEGYPDKTFRGNRAITRYEFAAGLNAALNRINELIATGTENLIASEDLLTLQRLREEFAAELATLRSRVDTIEARAAELEANQFATTTKLTGQVIFAVNAGSMNSRRIIAPRGAVISEDDPNPTVIYRTSLDLNTSFHGTDLLKVRLVTGSDGITDNAAGFLEPNLGSTLDFSIPGRDGRFSLARLYYSFTPIKDLKITVGPALVAPDFVDKNRYANTSFLDFSTLALVNNFILLPRPGGAGIVIDWNPGGGAVKLRGLYVSGDAADRLPENERLIGGGAPENIRLFPTAGGDAKGGFFGDPYQGFLELEYAPSKNFSLRLQYSGGEIFGSNFNGFGINFDWALNQKLGIFGRYGYATYPDTSLGDISPNYWSAGLGFRDLFVPKALAGIAVGQPLIENAVGNGTQTNFEAFYNFPFSDRLRVTPLIQVITNPANQEANGTIITGTLRTVFSF</sequence>
<gene>
    <name evidence="5" type="ORF">MiSe_08490</name>
</gene>
<dbReference type="RefSeq" id="WP_226575226.1">
    <property type="nucleotide sequence ID" value="NZ_BLAY01000008.1"/>
</dbReference>
<evidence type="ECO:0000313" key="6">
    <source>
        <dbReference type="Proteomes" id="UP001050975"/>
    </source>
</evidence>
<dbReference type="InterPro" id="IPR047684">
    <property type="entry name" value="Por_som-like"/>
</dbReference>
<keyword evidence="2" id="KW-0732">Signal</keyword>
<evidence type="ECO:0000256" key="2">
    <source>
        <dbReference type="RuleBase" id="RU363072"/>
    </source>
</evidence>
<organism evidence="5 6">
    <name type="scientific">Microseira wollei NIES-4236</name>
    <dbReference type="NCBI Taxonomy" id="2530354"/>
    <lineage>
        <taxon>Bacteria</taxon>
        <taxon>Bacillati</taxon>
        <taxon>Cyanobacteriota</taxon>
        <taxon>Cyanophyceae</taxon>
        <taxon>Oscillatoriophycideae</taxon>
        <taxon>Aerosakkonematales</taxon>
        <taxon>Aerosakkonemataceae</taxon>
        <taxon>Microseira</taxon>
    </lineage>
</organism>
<dbReference type="InterPro" id="IPR001119">
    <property type="entry name" value="SLH_dom"/>
</dbReference>
<keyword evidence="3" id="KW-0175">Coiled coil</keyword>
<dbReference type="GO" id="GO:0008643">
    <property type="term" value="P:carbohydrate transport"/>
    <property type="evidence" value="ECO:0007669"/>
    <property type="project" value="InterPro"/>
</dbReference>
<dbReference type="InterPro" id="IPR051465">
    <property type="entry name" value="Cell_Envelope_Struct_Comp"/>
</dbReference>
<accession>A0AAV3X685</accession>
<feature type="chain" id="PRO_5043113702" evidence="2">
    <location>
        <begin position="27"/>
        <end position="518"/>
    </location>
</feature>
<comment type="caution">
    <text evidence="5">The sequence shown here is derived from an EMBL/GenBank/DDBJ whole genome shotgun (WGS) entry which is preliminary data.</text>
</comment>
<feature type="domain" description="SLH" evidence="4">
    <location>
        <begin position="39"/>
        <end position="103"/>
    </location>
</feature>
<evidence type="ECO:0000256" key="1">
    <source>
        <dbReference type="ARBA" id="ARBA00008769"/>
    </source>
</evidence>
<evidence type="ECO:0000259" key="4">
    <source>
        <dbReference type="PROSITE" id="PS51272"/>
    </source>
</evidence>
<comment type="similarity">
    <text evidence="1 2">Belongs to the OprB family.</text>
</comment>
<evidence type="ECO:0000256" key="3">
    <source>
        <dbReference type="SAM" id="Coils"/>
    </source>
</evidence>
<dbReference type="PROSITE" id="PS51272">
    <property type="entry name" value="SLH"/>
    <property type="match status" value="1"/>
</dbReference>
<dbReference type="NCBIfam" id="NF033921">
    <property type="entry name" value="por_somb"/>
    <property type="match status" value="1"/>
</dbReference>
<feature type="coiled-coil region" evidence="3">
    <location>
        <begin position="120"/>
        <end position="147"/>
    </location>
</feature>
<dbReference type="InterPro" id="IPR007049">
    <property type="entry name" value="Carb-sel_porin_OprB"/>
</dbReference>
<dbReference type="GO" id="GO:0015288">
    <property type="term" value="F:porin activity"/>
    <property type="evidence" value="ECO:0007669"/>
    <property type="project" value="InterPro"/>
</dbReference>
<protein>
    <submittedName>
        <fullName evidence="5">Major outer membrane protein</fullName>
    </submittedName>
</protein>
<dbReference type="Gene3D" id="2.40.160.180">
    <property type="entry name" value="Carbohydrate-selective porin OprB"/>
    <property type="match status" value="1"/>
</dbReference>
<dbReference type="PANTHER" id="PTHR43308:SF1">
    <property type="entry name" value="OUTER MEMBRANE PROTEIN ALPHA"/>
    <property type="match status" value="1"/>
</dbReference>
<name>A0AAV3X685_9CYAN</name>
<dbReference type="AlphaFoldDB" id="A0AAV3X685"/>
<reference evidence="5" key="1">
    <citation type="submission" date="2019-10" db="EMBL/GenBank/DDBJ databases">
        <title>Draft genome sequece of Microseira wollei NIES-4236.</title>
        <authorList>
            <person name="Yamaguchi H."/>
            <person name="Suzuki S."/>
            <person name="Kawachi M."/>
        </authorList>
    </citation>
    <scope>NUCLEOTIDE SEQUENCE</scope>
    <source>
        <strain evidence="5">NIES-4236</strain>
    </source>
</reference>
<dbReference type="PANTHER" id="PTHR43308">
    <property type="entry name" value="OUTER MEMBRANE PROTEIN ALPHA-RELATED"/>
    <property type="match status" value="1"/>
</dbReference>
<proteinExistence type="inferred from homology"/>
<dbReference type="Pfam" id="PF04966">
    <property type="entry name" value="OprB"/>
    <property type="match status" value="1"/>
</dbReference>
<dbReference type="InterPro" id="IPR038673">
    <property type="entry name" value="OprB_sf"/>
</dbReference>
<keyword evidence="6" id="KW-1185">Reference proteome</keyword>
<dbReference type="Pfam" id="PF00395">
    <property type="entry name" value="SLH"/>
    <property type="match status" value="1"/>
</dbReference>
<dbReference type="Proteomes" id="UP001050975">
    <property type="component" value="Unassembled WGS sequence"/>
</dbReference>